<dbReference type="RefSeq" id="WP_147301426.1">
    <property type="nucleotide sequence ID" value="NZ_QTUA01000001.1"/>
</dbReference>
<name>A0A3D9UU48_9MICO</name>
<evidence type="ECO:0000256" key="1">
    <source>
        <dbReference type="SAM" id="MobiDB-lite"/>
    </source>
</evidence>
<feature type="domain" description="GTPase-associated protein 1 middle" evidence="3">
    <location>
        <begin position="151"/>
        <end position="256"/>
    </location>
</feature>
<dbReference type="InterPro" id="IPR045401">
    <property type="entry name" value="GAP1-M"/>
</dbReference>
<dbReference type="AlphaFoldDB" id="A0A3D9UU48"/>
<protein>
    <submittedName>
        <fullName evidence="4">Uncharacterized protein</fullName>
    </submittedName>
</protein>
<dbReference type="Pfam" id="PF20013">
    <property type="entry name" value="GAP1-N2"/>
    <property type="match status" value="1"/>
</dbReference>
<evidence type="ECO:0000259" key="2">
    <source>
        <dbReference type="Pfam" id="PF20013"/>
    </source>
</evidence>
<organism evidence="4 5">
    <name type="scientific">Calidifontibacter indicus</name>
    <dbReference type="NCBI Taxonomy" id="419650"/>
    <lineage>
        <taxon>Bacteria</taxon>
        <taxon>Bacillati</taxon>
        <taxon>Actinomycetota</taxon>
        <taxon>Actinomycetes</taxon>
        <taxon>Micrococcales</taxon>
        <taxon>Dermacoccaceae</taxon>
        <taxon>Calidifontibacter</taxon>
    </lineage>
</organism>
<comment type="caution">
    <text evidence="4">The sequence shown here is derived from an EMBL/GenBank/DDBJ whole genome shotgun (WGS) entry which is preliminary data.</text>
</comment>
<evidence type="ECO:0000313" key="5">
    <source>
        <dbReference type="Proteomes" id="UP000256253"/>
    </source>
</evidence>
<sequence>MTGQLTYAIADGARGGRQGGWGVVEIGGALSEDAQDLLVRGRTVSLPQRVTPFVSNAELASRAARWRVVPFGNGSSPSVLAWHSVEAGSDSTGRPGNVFTHAAQLDLTPPARPMDWAFSPDWLRPYGVTEVSEARLPETVRLPAVQLPFMAWLHGDTAMAQNTVESAVARAMPAIVEHRQVVLVVPDHRDAAGLLDFLAWLLPFGRSAMTRWACYEDAASAVDLVDRGFDIMTVERSEHAPRTSADGRGLVVVDCTESAEGDDRWLEVVRAMSGRDPGSLRELLVDRDHRPDAERDPLGALRRMVGLEPDLPPEPFFVHQQHSASEPVVARSAGGVETRRGAPTPELPGVGGVDLLKDPPSVSEPFELAAATQGSKHGVLRGSPSTTSAQQEAQTEGLAEDALDSYDLPSPGSALAAHRVLAGEGLSYAQLVASREWTAALPAVSPLSGLALAHIAAQDRLVMSSLTQLRAVADGADRVDGFALRMRGPLLLAIGRAELIEPDAAPWHGGDGLDLLRGYVAEFDPDELMPFAFQFSGLRDAIDQMSRPDLGGSGHVLLAHRMDFGATSVWSTVTRSGGTLRDVVLTLLRGLVGYR</sequence>
<proteinExistence type="predicted"/>
<evidence type="ECO:0000259" key="3">
    <source>
        <dbReference type="Pfam" id="PF20014"/>
    </source>
</evidence>
<dbReference type="EMBL" id="QTUA01000001">
    <property type="protein sequence ID" value="REF32063.1"/>
    <property type="molecule type" value="Genomic_DNA"/>
</dbReference>
<accession>A0A3D9UU48</accession>
<evidence type="ECO:0000313" key="4">
    <source>
        <dbReference type="EMBL" id="REF32063.1"/>
    </source>
</evidence>
<feature type="region of interest" description="Disordered" evidence="1">
    <location>
        <begin position="375"/>
        <end position="398"/>
    </location>
</feature>
<feature type="domain" description="GTPase-associated protein 1 N-terminal" evidence="2">
    <location>
        <begin position="1"/>
        <end position="138"/>
    </location>
</feature>
<dbReference type="OrthoDB" id="3250392at2"/>
<feature type="region of interest" description="Disordered" evidence="1">
    <location>
        <begin position="333"/>
        <end position="353"/>
    </location>
</feature>
<gene>
    <name evidence="4" type="ORF">DFJ65_3158</name>
</gene>
<keyword evidence="5" id="KW-1185">Reference proteome</keyword>
<dbReference type="InterPro" id="IPR045402">
    <property type="entry name" value="GAP1-N2"/>
</dbReference>
<dbReference type="Pfam" id="PF20014">
    <property type="entry name" value="GAP1-M"/>
    <property type="match status" value="1"/>
</dbReference>
<feature type="compositionally biased region" description="Polar residues" evidence="1">
    <location>
        <begin position="383"/>
        <end position="394"/>
    </location>
</feature>
<dbReference type="Proteomes" id="UP000256253">
    <property type="component" value="Unassembled WGS sequence"/>
</dbReference>
<reference evidence="4 5" key="1">
    <citation type="submission" date="2018-08" db="EMBL/GenBank/DDBJ databases">
        <title>Sequencing the genomes of 1000 actinobacteria strains.</title>
        <authorList>
            <person name="Klenk H.-P."/>
        </authorList>
    </citation>
    <scope>NUCLEOTIDE SEQUENCE [LARGE SCALE GENOMIC DNA]</scope>
    <source>
        <strain evidence="4 5">DSM 22967</strain>
    </source>
</reference>